<name>A0ABD2QIG8_9PLAT</name>
<proteinExistence type="predicted"/>
<dbReference type="AlphaFoldDB" id="A0ABD2QIG8"/>
<feature type="compositionally biased region" description="Pro residues" evidence="1">
    <location>
        <begin position="161"/>
        <end position="173"/>
    </location>
</feature>
<feature type="region of interest" description="Disordered" evidence="1">
    <location>
        <begin position="150"/>
        <end position="200"/>
    </location>
</feature>
<sequence length="223" mass="25012">PQIPDYIPASKEELNHMNPPSLSRMPHSWLLEPLPSQQWMKKNAGRVRRESESSVSRGVEDVLVEQNMTNRTSKHKPDAGWFLGQSTNPRTRNMSDIKRQSPEARAKAKAAAMSAILGRVEKPTVIPKKLPAPRRKPFATVEDVAVTQAPVEPQAVANPTKIPPLPPPPPPPKLRQDAPAVQEEEKKPEGSPNVDTRNFSIDYLRQMFERKMREASSMIPRGE</sequence>
<reference evidence="2 3" key="1">
    <citation type="submission" date="2024-11" db="EMBL/GenBank/DDBJ databases">
        <title>Adaptive evolution of stress response genes in parasites aligns with host niche diversity.</title>
        <authorList>
            <person name="Hahn C."/>
            <person name="Resl P."/>
        </authorList>
    </citation>
    <scope>NUCLEOTIDE SEQUENCE [LARGE SCALE GENOMIC DNA]</scope>
    <source>
        <strain evidence="2">EGGRZ-B1_66</strain>
        <tissue evidence="2">Body</tissue>
    </source>
</reference>
<keyword evidence="3" id="KW-1185">Reference proteome</keyword>
<accession>A0ABD2QIG8</accession>
<feature type="region of interest" description="Disordered" evidence="1">
    <location>
        <begin position="1"/>
        <end position="21"/>
    </location>
</feature>
<evidence type="ECO:0000256" key="1">
    <source>
        <dbReference type="SAM" id="MobiDB-lite"/>
    </source>
</evidence>
<feature type="non-terminal residue" evidence="2">
    <location>
        <position position="1"/>
    </location>
</feature>
<protein>
    <submittedName>
        <fullName evidence="2">Uncharacterized protein</fullName>
    </submittedName>
</protein>
<gene>
    <name evidence="2" type="ORF">Ciccas_002089</name>
</gene>
<dbReference type="Proteomes" id="UP001626550">
    <property type="component" value="Unassembled WGS sequence"/>
</dbReference>
<dbReference type="EMBL" id="JBJKFK010000154">
    <property type="protein sequence ID" value="KAL3319250.1"/>
    <property type="molecule type" value="Genomic_DNA"/>
</dbReference>
<organism evidence="2 3">
    <name type="scientific">Cichlidogyrus casuarinus</name>
    <dbReference type="NCBI Taxonomy" id="1844966"/>
    <lineage>
        <taxon>Eukaryota</taxon>
        <taxon>Metazoa</taxon>
        <taxon>Spiralia</taxon>
        <taxon>Lophotrochozoa</taxon>
        <taxon>Platyhelminthes</taxon>
        <taxon>Monogenea</taxon>
        <taxon>Monopisthocotylea</taxon>
        <taxon>Dactylogyridea</taxon>
        <taxon>Ancyrocephalidae</taxon>
        <taxon>Cichlidogyrus</taxon>
    </lineage>
</organism>
<evidence type="ECO:0000313" key="3">
    <source>
        <dbReference type="Proteomes" id="UP001626550"/>
    </source>
</evidence>
<feature type="compositionally biased region" description="Basic and acidic residues" evidence="1">
    <location>
        <begin position="93"/>
        <end position="104"/>
    </location>
</feature>
<evidence type="ECO:0000313" key="2">
    <source>
        <dbReference type="EMBL" id="KAL3319250.1"/>
    </source>
</evidence>
<feature type="region of interest" description="Disordered" evidence="1">
    <location>
        <begin position="41"/>
        <end position="104"/>
    </location>
</feature>
<comment type="caution">
    <text evidence="2">The sequence shown here is derived from an EMBL/GenBank/DDBJ whole genome shotgun (WGS) entry which is preliminary data.</text>
</comment>